<keyword evidence="3" id="KW-1185">Reference proteome</keyword>
<name>A0ABN8JBL0_9HYPH</name>
<dbReference type="EMBL" id="CAKXZS010000002">
    <property type="protein sequence ID" value="CAH2394466.1"/>
    <property type="molecule type" value="Genomic_DNA"/>
</dbReference>
<sequence>MVAARRSHRLHQADCRRVPDRRHARRRFGRAHPFNRLPAGGADLGAQRPGADVLPRFGRRPETRFSRSHRPQRTVDPDREFRVGPGLVAAARVRGIGEIREMKNLREEENGIPQFFNSLFPRLGRVSAAFPPTVRAHCCPSGGHLWWDFWQNGCGRQPKPNFNRVS</sequence>
<feature type="region of interest" description="Disordered" evidence="1">
    <location>
        <begin position="32"/>
        <end position="77"/>
    </location>
</feature>
<evidence type="ECO:0000256" key="1">
    <source>
        <dbReference type="SAM" id="MobiDB-lite"/>
    </source>
</evidence>
<comment type="caution">
    <text evidence="2">The sequence shown here is derived from an EMBL/GenBank/DDBJ whole genome shotgun (WGS) entry which is preliminary data.</text>
</comment>
<reference evidence="2" key="1">
    <citation type="submission" date="2022-03" db="EMBL/GenBank/DDBJ databases">
        <authorList>
            <person name="Brunel B."/>
        </authorList>
    </citation>
    <scope>NUCLEOTIDE SEQUENCE</scope>
    <source>
        <strain evidence="2">STM4922sample</strain>
    </source>
</reference>
<protein>
    <submittedName>
        <fullName evidence="2">Uncharacterized protein</fullName>
    </submittedName>
</protein>
<evidence type="ECO:0000313" key="3">
    <source>
        <dbReference type="Proteomes" id="UP001152604"/>
    </source>
</evidence>
<dbReference type="Proteomes" id="UP001152604">
    <property type="component" value="Unassembled WGS sequence"/>
</dbReference>
<gene>
    <name evidence="2" type="ORF">MES4922_100055</name>
</gene>
<proteinExistence type="predicted"/>
<organism evidence="2 3">
    <name type="scientific">Mesorhizobium ventifaucium</name>
    <dbReference type="NCBI Taxonomy" id="666020"/>
    <lineage>
        <taxon>Bacteria</taxon>
        <taxon>Pseudomonadati</taxon>
        <taxon>Pseudomonadota</taxon>
        <taxon>Alphaproteobacteria</taxon>
        <taxon>Hyphomicrobiales</taxon>
        <taxon>Phyllobacteriaceae</taxon>
        <taxon>Mesorhizobium</taxon>
    </lineage>
</organism>
<accession>A0ABN8JBL0</accession>
<evidence type="ECO:0000313" key="2">
    <source>
        <dbReference type="EMBL" id="CAH2394466.1"/>
    </source>
</evidence>